<organism evidence="2 3">
    <name type="scientific">Dyadobacter soli</name>
    <dbReference type="NCBI Taxonomy" id="659014"/>
    <lineage>
        <taxon>Bacteria</taxon>
        <taxon>Pseudomonadati</taxon>
        <taxon>Bacteroidota</taxon>
        <taxon>Cytophagia</taxon>
        <taxon>Cytophagales</taxon>
        <taxon>Spirosomataceae</taxon>
        <taxon>Dyadobacter</taxon>
    </lineage>
</organism>
<dbReference type="PANTHER" id="PTHR48098">
    <property type="entry name" value="ENTEROCHELIN ESTERASE-RELATED"/>
    <property type="match status" value="1"/>
</dbReference>
<dbReference type="InterPro" id="IPR029058">
    <property type="entry name" value="AB_hydrolase_fold"/>
</dbReference>
<dbReference type="RefSeq" id="WP_090148795.1">
    <property type="nucleotide sequence ID" value="NZ_FNAN01000005.1"/>
</dbReference>
<dbReference type="Gene3D" id="3.40.50.1820">
    <property type="entry name" value="alpha/beta hydrolase"/>
    <property type="match status" value="1"/>
</dbReference>
<evidence type="ECO:0000313" key="2">
    <source>
        <dbReference type="EMBL" id="SDE51134.1"/>
    </source>
</evidence>
<dbReference type="SUPFAM" id="SSF53474">
    <property type="entry name" value="alpha/beta-Hydrolases"/>
    <property type="match status" value="1"/>
</dbReference>
<dbReference type="Proteomes" id="UP000198748">
    <property type="component" value="Unassembled WGS sequence"/>
</dbReference>
<dbReference type="GO" id="GO:0016787">
    <property type="term" value="F:hydrolase activity"/>
    <property type="evidence" value="ECO:0007669"/>
    <property type="project" value="UniProtKB-KW"/>
</dbReference>
<evidence type="ECO:0000313" key="3">
    <source>
        <dbReference type="Proteomes" id="UP000198748"/>
    </source>
</evidence>
<dbReference type="AlphaFoldDB" id="A0A1G7DHU7"/>
<name>A0A1G7DHU7_9BACT</name>
<reference evidence="3" key="1">
    <citation type="submission" date="2016-10" db="EMBL/GenBank/DDBJ databases">
        <authorList>
            <person name="Varghese N."/>
            <person name="Submissions S."/>
        </authorList>
    </citation>
    <scope>NUCLEOTIDE SEQUENCE [LARGE SCALE GENOMIC DNA]</scope>
    <source>
        <strain evidence="3">DSM 25329</strain>
    </source>
</reference>
<dbReference type="OrthoDB" id="9803578at2"/>
<dbReference type="PANTHER" id="PTHR48098:SF1">
    <property type="entry name" value="DIACYLGLYCEROL ACYLTRANSFERASE_MYCOLYLTRANSFERASE AG85A"/>
    <property type="match status" value="1"/>
</dbReference>
<dbReference type="InterPro" id="IPR050583">
    <property type="entry name" value="Mycobacterial_A85_antigen"/>
</dbReference>
<accession>A0A1G7DHU7</accession>
<evidence type="ECO:0000256" key="1">
    <source>
        <dbReference type="SAM" id="SignalP"/>
    </source>
</evidence>
<dbReference type="Pfam" id="PF00756">
    <property type="entry name" value="Esterase"/>
    <property type="match status" value="1"/>
</dbReference>
<dbReference type="EMBL" id="FNAN01000005">
    <property type="protein sequence ID" value="SDE51134.1"/>
    <property type="molecule type" value="Genomic_DNA"/>
</dbReference>
<protein>
    <submittedName>
        <fullName evidence="2">S-formylglutathione hydrolase FrmB</fullName>
    </submittedName>
</protein>
<keyword evidence="1" id="KW-0732">Signal</keyword>
<dbReference type="InterPro" id="IPR000801">
    <property type="entry name" value="Esterase-like"/>
</dbReference>
<dbReference type="GO" id="GO:0016747">
    <property type="term" value="F:acyltransferase activity, transferring groups other than amino-acyl groups"/>
    <property type="evidence" value="ECO:0007669"/>
    <property type="project" value="TreeGrafter"/>
</dbReference>
<feature type="signal peptide" evidence="1">
    <location>
        <begin position="1"/>
        <end position="21"/>
    </location>
</feature>
<feature type="chain" id="PRO_5011477896" evidence="1">
    <location>
        <begin position="22"/>
        <end position="272"/>
    </location>
</feature>
<dbReference type="STRING" id="659014.SAMN04487996_105245"/>
<gene>
    <name evidence="2" type="ORF">SAMN04487996_105245</name>
</gene>
<keyword evidence="2" id="KW-0378">Hydrolase</keyword>
<sequence>MKKAFLSLFAFVLLTLSQAIAAQVDTVEVNSAVMKKNLKVVVVRPAGYNAGREFPVVYLLHGYSGNHANWIQKAPGIQKAADQFNMIIVCPDGGFSSWYWDSPVDPQSQFETYVSKELVAYVDKNYKTIKDRKGRGITGLSMGGHGAFYLALKHQDVYGTAGSMSGGVDIRPFPNNWDMAKRLGSYAEQPERWEKNTVINMLHLLTPNSLSLIIDCGTEDFFYAVNENLHQQLEYRKIPHDYISRPGAHNWPYWENAVQHQLLFMNTYFNKK</sequence>
<proteinExistence type="predicted"/>
<keyword evidence="3" id="KW-1185">Reference proteome</keyword>